<keyword evidence="5" id="KW-0239">DNA-directed DNA polymerase</keyword>
<dbReference type="EMBL" id="CAMXCT020002399">
    <property type="protein sequence ID" value="CAL1151304.1"/>
    <property type="molecule type" value="Genomic_DNA"/>
</dbReference>
<reference evidence="12" key="1">
    <citation type="submission" date="2022-10" db="EMBL/GenBank/DDBJ databases">
        <authorList>
            <person name="Chen Y."/>
            <person name="Dougan E. K."/>
            <person name="Chan C."/>
            <person name="Rhodes N."/>
            <person name="Thang M."/>
        </authorList>
    </citation>
    <scope>NUCLEOTIDE SEQUENCE</scope>
</reference>
<feature type="compositionally biased region" description="Basic and acidic residues" evidence="10">
    <location>
        <begin position="266"/>
        <end position="295"/>
    </location>
</feature>
<keyword evidence="9" id="KW-0862">Zinc</keyword>
<dbReference type="SMART" id="SM00486">
    <property type="entry name" value="POLBc"/>
    <property type="match status" value="1"/>
</dbReference>
<sequence length="2962" mass="330807">MANTFIDLDPETIEDASPLQAEVGGTPQQRRPRRSDVTPMNPPRKAEVQLEAFAFEQPAKRSKCEHSSPATKVAPETPPKAPSVPLRQHLEHRQIQIEVQVQSVHPPSETGTWRRSGENLDLKVGTFLEVGVLDGEGKGQGTVVLGVKEVGKPHGGTPTVECCFLGCSDAHYLWWMEQGNGKDLSDRAWYHLCGERPGDCSNVRSKNRMIHATKVRELSPGDFEEAVLAFLKKKEHAEVFDKNMAKFNRWVEKRGEDKAPAPAKGPEARAHWHGSEGSSDEREGRRREDSPQGKKLMARLEDLRRELRKAEKQAEEYRGRKREPRRSSTPPKRDGKAKRSRKTKDKKSRLSPKPNEEPTEELFQPKKKGRSESPTAGDRGPFGEGPAVDYKDNEGSSSEESDFRKAPSRTTKSSQLKLLSYSRKYPGRLASRMLLKMAQATARGLEGASKSKTPPVAMNHLLTVLQPTLQSKLGMRTLREMKTLARSLDLLALGQIGGAADLLCQRIKALERSAVEGHWQSAQFLELLPPESSTLLERDEEIFLAKEYLTDQKIKGYDKPFRGKGWESTKGAGKGKDAQKGEKGRGKDKKGEAVADVARAELGDSGRPHRAAEARRILPLRVSAAAHYCRQLSEEVSSWVCLMVEVLNFLYLGGKKIIGGEILTDPQRTALECLIRSVEDFLETEVRVPAMGSLRSDLGRIRFDYTGEIVAVMEELNAESVIACWPKVGEAGMQPAEKFVSEEVKEWLTKPRSTLLPRCYWPSSPPRSRVRASDEEWEKLVRAAVERNMMREVNEEDILRDQQGRMVLNGAGAVPKFKQIDGREVRLQRFISNLVPSNSYQDHMAGDDRHLPYLGQLAMLEVEPESELLVDSEDLTSCFNLFTLPPQWAGMMTFAKQVPSTVFGGPPDQMSWVGMNVVPMGWINSVSLMQTVVRQLVFVESDIPLTSEISKIKPFPDDASASLVYLDSYDEIRRIDTAYRGLLEGEESERHSRFTSTCKRFGLSLNTGKRLVGAVRGSLQGGVLDGQKGVFHSAPEKQASLVGYGLMLLSQEQVSEFELRHFAGKALFNMAFRRPALSIFESIFYDIEALSKLDGPGVMKDATKDEIFMVIALTPLLRMNLRAAVDPQVTITDASPSGAGGGVSDAFKREVDTEDHDGARCFYCEKELWEDKYPCPSECRAMLCSLDCMWRHRGMNCRRRGYPVPKFGERFSGPRHPLSEAVGQVGLIEVQPPYDLSLGHNFFSDEGRARLEELEHDPDLFCEHWAPCCKLFSKARGRPIRLDDGEVIYGPQAVRDERHPMGFPWLNREMKQRLRHSNTMANRSMSRLREAEQEERIATLEHPYGSWLWQWHQATELDSGLLGYAVRRDAQGRLQFDTEEEAEYPMGWCKAYAAGLRKAVEAKGRHLETVYEGRKSWVMQELQESTQRLREETTARLMAGDVVRLEKQMVPGSEQAHLKEMLRRLTIRGSEVKLLFRDSEHGEMPYPAYRWLFRKAFSFKWQDPEIHINEGELNAFLAMAERRASDPSKHATRYLAILDSQVIRGALGKGRSPSRPINRGLRRAAALLLISDCYPLLAWTISRWNWADFELVDATDLDYVLAEYFNCMYQEGVLLVKDERIWRLTHALKAKKGITAPLWAGTPGLFRSTWARLLECLEFRPDDYTPYGVRRGGATWYFLETASLDATLARGRWATSKTARSYIDDGTLTLANQHWSVAQRRNVRLACWLSERDSDVSLCKAAEQACKWKRDKAVPLSRQVVNESLAFLLVSLEERLLLPTPGFEKGFQSVESAAARVANPDGCRGAKPVLDLHGVNREGVSVHLHVHGFRPYFYAVKPSGEVGLDACLSCLDRAVRSDDGGVELLEEVERTPFMYYQPNSEKFLRVVMSSTKMVNPVRKELEKGVLLPGGIKWQSQAFEVVNIKERFLVDVAAAGGGWLEAPKGRFRVRPSSGCPRTSRAQLEADAHYSCLLGHTADGPWLQLAPLRMLSLHLRTVGTEGRICAGACVLRTHGREEEHSVAWAVGGKQGFASSTMHVVDSEATLLEKLKDFILDVDPDIILGYDLLNSHLNAAITRSAALKIGAKRGAKGGLSLGRVNDIPSRVKSATFETRQQGKHETKNINVDGRLLFDVLTVTEREHKLSSYTLSALVLHFLGESRLELGGSDLERLSAEDPSVLAQMAQRDAGLAMRLFHNQHCLFRYVEMARVTGVPMEYLLNKGQSVKVVSMILRKARAFGYVLPPQSRNSSSLEEGGNTYEGGAVLEPDTGFYDEPVVTLDFASLYPSIMQKHNLCYSTLLRSASHPPPSQVEDAATTEEVPMLGHRFVTSKIRRGLVPMVLEELLTARAKAKKELKQVVASGGDPQLRAVLDGRQLALKISANSVYGFTGMSQGALPCQDIAASVTAPWCRTAAGARWCAYGRQMIESAKVGPSAPGVETCPKALGYDSGHTAVVPEHRTESPKVGMGEEPGKPVNIPMLAGFLARLGAVLCEGDLHENSGPPAASDKAVGSGVAAVRQKRPWSLSSVADASMSELETCPICLDVLCHQALGVCVDLDGQRSCGHFFHLRCLERVEGANCPQCRSRFFRRAPLPRVNDHGWRRLVAPSLLRRDVAAGLRACVELPPEEVDALLPEGKGDEATISAETLEEVLKSVQDYLPTIESESSSEEEAKRSSRCRCGRMHIRRGDRVKHGPCSKTEDNIMEGQLGSIVRLLEGSVLVKWDRYPKVYQYSWPHTDSEVLETASFTEVAPDAQKLQELTLEPHLGTGLSSAAAEELLMRVHPPEMRQQVALEDLANRGRQLGEEQLRRKPDLFHRVRLLPDKRLVQQWFDKSKPCQCRKPGCCGGAMWSSRAEKHLGREGMVLQIDPSDDTVLVETSGPCECKIWYPRLAVVPIFDPDLEDEPQFKVDDQVECKMQTGWQRGVVKEVLWWKHHRCGPVPYTVVLSTGAHIFVPSASLIRKAP</sequence>
<dbReference type="Proteomes" id="UP001152797">
    <property type="component" value="Unassembled WGS sequence"/>
</dbReference>
<dbReference type="InterPro" id="IPR006133">
    <property type="entry name" value="DNA-dir_DNA_pol_B_exonuc"/>
</dbReference>
<evidence type="ECO:0000256" key="5">
    <source>
        <dbReference type="ARBA" id="ARBA00022932"/>
    </source>
</evidence>
<comment type="caution">
    <text evidence="12">The sequence shown here is derived from an EMBL/GenBank/DDBJ whole genome shotgun (WGS) entry which is preliminary data.</text>
</comment>
<evidence type="ECO:0000256" key="9">
    <source>
        <dbReference type="PROSITE-ProRule" id="PRU00175"/>
    </source>
</evidence>
<dbReference type="GO" id="GO:0043625">
    <property type="term" value="C:delta DNA polymerase complex"/>
    <property type="evidence" value="ECO:0007669"/>
    <property type="project" value="TreeGrafter"/>
</dbReference>
<dbReference type="GO" id="GO:0008296">
    <property type="term" value="F:3'-5'-DNA exonuclease activity"/>
    <property type="evidence" value="ECO:0007669"/>
    <property type="project" value="TreeGrafter"/>
</dbReference>
<dbReference type="GO" id="GO:0006287">
    <property type="term" value="P:base-excision repair, gap-filling"/>
    <property type="evidence" value="ECO:0007669"/>
    <property type="project" value="TreeGrafter"/>
</dbReference>
<keyword evidence="3" id="KW-0808">Transferase</keyword>
<dbReference type="InterPro" id="IPR006134">
    <property type="entry name" value="DNA-dir_DNA_pol_B_multi_dom"/>
</dbReference>
<evidence type="ECO:0000313" key="14">
    <source>
        <dbReference type="Proteomes" id="UP001152797"/>
    </source>
</evidence>
<dbReference type="OrthoDB" id="10634809at2759"/>
<dbReference type="GO" id="GO:0008270">
    <property type="term" value="F:zinc ion binding"/>
    <property type="evidence" value="ECO:0007669"/>
    <property type="project" value="UniProtKB-KW"/>
</dbReference>
<organism evidence="12">
    <name type="scientific">Cladocopium goreaui</name>
    <dbReference type="NCBI Taxonomy" id="2562237"/>
    <lineage>
        <taxon>Eukaryota</taxon>
        <taxon>Sar</taxon>
        <taxon>Alveolata</taxon>
        <taxon>Dinophyceae</taxon>
        <taxon>Suessiales</taxon>
        <taxon>Symbiodiniaceae</taxon>
        <taxon>Cladocopium</taxon>
    </lineage>
</organism>
<comment type="catalytic activity">
    <reaction evidence="8">
        <text>DNA(n) + a 2'-deoxyribonucleoside 5'-triphosphate = DNA(n+1) + diphosphate</text>
        <dbReference type="Rhea" id="RHEA:22508"/>
        <dbReference type="Rhea" id="RHEA-COMP:17339"/>
        <dbReference type="Rhea" id="RHEA-COMP:17340"/>
        <dbReference type="ChEBI" id="CHEBI:33019"/>
        <dbReference type="ChEBI" id="CHEBI:61560"/>
        <dbReference type="ChEBI" id="CHEBI:173112"/>
        <dbReference type="EC" id="2.7.7.7"/>
    </reaction>
</comment>
<name>A0A9P1CUE4_9DINO</name>
<evidence type="ECO:0000259" key="11">
    <source>
        <dbReference type="PROSITE" id="PS50089"/>
    </source>
</evidence>
<dbReference type="InterPro" id="IPR013083">
    <property type="entry name" value="Znf_RING/FYVE/PHD"/>
</dbReference>
<feature type="region of interest" description="Disordered" evidence="10">
    <location>
        <begin position="565"/>
        <end position="593"/>
    </location>
</feature>
<dbReference type="SUPFAM" id="SSF53098">
    <property type="entry name" value="Ribonuclease H-like"/>
    <property type="match status" value="1"/>
</dbReference>
<evidence type="ECO:0000313" key="12">
    <source>
        <dbReference type="EMBL" id="CAI3997929.1"/>
    </source>
</evidence>
<evidence type="ECO:0000256" key="6">
    <source>
        <dbReference type="ARBA" id="ARBA00023125"/>
    </source>
</evidence>
<evidence type="ECO:0000256" key="10">
    <source>
        <dbReference type="SAM" id="MobiDB-lite"/>
    </source>
</evidence>
<evidence type="ECO:0000256" key="4">
    <source>
        <dbReference type="ARBA" id="ARBA00022695"/>
    </source>
</evidence>
<dbReference type="GO" id="GO:0003887">
    <property type="term" value="F:DNA-directed DNA polymerase activity"/>
    <property type="evidence" value="ECO:0007669"/>
    <property type="project" value="UniProtKB-KW"/>
</dbReference>
<proteinExistence type="inferred from homology"/>
<dbReference type="InterPro" id="IPR036397">
    <property type="entry name" value="RNaseH_sf"/>
</dbReference>
<dbReference type="PANTHER" id="PTHR10322:SF35">
    <property type="entry name" value="DNA-DIRECTED DNA POLYMERASE"/>
    <property type="match status" value="1"/>
</dbReference>
<evidence type="ECO:0000256" key="1">
    <source>
        <dbReference type="ARBA" id="ARBA00005755"/>
    </source>
</evidence>
<feature type="compositionally biased region" description="Polar residues" evidence="10">
    <location>
        <begin position="408"/>
        <end position="417"/>
    </location>
</feature>
<dbReference type="EMBL" id="CAMXCT010002399">
    <property type="protein sequence ID" value="CAI3997929.1"/>
    <property type="molecule type" value="Genomic_DNA"/>
</dbReference>
<evidence type="ECO:0000256" key="8">
    <source>
        <dbReference type="ARBA" id="ARBA00049244"/>
    </source>
</evidence>
<dbReference type="EC" id="2.7.7.7" evidence="2"/>
<dbReference type="Pfam" id="PF00136">
    <property type="entry name" value="DNA_pol_B"/>
    <property type="match status" value="1"/>
</dbReference>
<keyword evidence="6" id="KW-0238">DNA-binding</keyword>
<gene>
    <name evidence="12" type="ORF">C1SCF055_LOCUS24267</name>
</gene>
<dbReference type="GO" id="GO:0006297">
    <property type="term" value="P:nucleotide-excision repair, DNA gap filling"/>
    <property type="evidence" value="ECO:0007669"/>
    <property type="project" value="TreeGrafter"/>
</dbReference>
<dbReference type="Gene3D" id="3.30.342.10">
    <property type="entry name" value="DNA Polymerase, chain B, domain 1"/>
    <property type="match status" value="1"/>
</dbReference>
<dbReference type="Gene3D" id="3.90.1600.10">
    <property type="entry name" value="Palm domain of DNA polymerase"/>
    <property type="match status" value="1"/>
</dbReference>
<dbReference type="EMBL" id="CAMXCT030002399">
    <property type="protein sequence ID" value="CAL4785241.1"/>
    <property type="molecule type" value="Genomic_DNA"/>
</dbReference>
<dbReference type="GO" id="GO:0045004">
    <property type="term" value="P:DNA replication proofreading"/>
    <property type="evidence" value="ECO:0007669"/>
    <property type="project" value="TreeGrafter"/>
</dbReference>
<feature type="region of interest" description="Disordered" evidence="10">
    <location>
        <begin position="253"/>
        <end position="295"/>
    </location>
</feature>
<dbReference type="InterPro" id="IPR050240">
    <property type="entry name" value="DNA_pol_type-B"/>
</dbReference>
<dbReference type="InterPro" id="IPR023211">
    <property type="entry name" value="DNA_pol_palm_dom_sf"/>
</dbReference>
<dbReference type="InterPro" id="IPR006172">
    <property type="entry name" value="DNA-dir_DNA_pol_B"/>
</dbReference>
<dbReference type="SUPFAM" id="SSF56672">
    <property type="entry name" value="DNA/RNA polymerases"/>
    <property type="match status" value="1"/>
</dbReference>
<keyword evidence="9" id="KW-0863">Zinc-finger</keyword>
<dbReference type="InterPro" id="IPR001841">
    <property type="entry name" value="Znf_RING"/>
</dbReference>
<feature type="region of interest" description="Disordered" evidence="10">
    <location>
        <begin position="310"/>
        <end position="419"/>
    </location>
</feature>
<protein>
    <recommendedName>
        <fullName evidence="7">DNA polymerase delta catalytic subunit</fullName>
        <ecNumber evidence="2">2.7.7.7</ecNumber>
    </recommendedName>
</protein>
<dbReference type="PANTHER" id="PTHR10322">
    <property type="entry name" value="DNA POLYMERASE CATALYTIC SUBUNIT"/>
    <property type="match status" value="1"/>
</dbReference>
<dbReference type="PRINTS" id="PR00106">
    <property type="entry name" value="DNAPOLB"/>
</dbReference>
<feature type="compositionally biased region" description="Basic and acidic residues" evidence="10">
    <location>
        <begin position="574"/>
        <end position="593"/>
    </location>
</feature>
<evidence type="ECO:0000256" key="7">
    <source>
        <dbReference type="ARBA" id="ARBA00024411"/>
    </source>
</evidence>
<dbReference type="Gene3D" id="3.30.420.10">
    <property type="entry name" value="Ribonuclease H-like superfamily/Ribonuclease H"/>
    <property type="match status" value="1"/>
</dbReference>
<feature type="compositionally biased region" description="Basic residues" evidence="10">
    <location>
        <begin position="335"/>
        <end position="350"/>
    </location>
</feature>
<accession>A0A9P1CUE4</accession>
<dbReference type="Pfam" id="PF03104">
    <property type="entry name" value="DNA_pol_B_exo1"/>
    <property type="match status" value="1"/>
</dbReference>
<reference evidence="13 14" key="2">
    <citation type="submission" date="2024-05" db="EMBL/GenBank/DDBJ databases">
        <authorList>
            <person name="Chen Y."/>
            <person name="Shah S."/>
            <person name="Dougan E. K."/>
            <person name="Thang M."/>
            <person name="Chan C."/>
        </authorList>
    </citation>
    <scope>NUCLEOTIDE SEQUENCE [LARGE SCALE GENOMIC DNA]</scope>
</reference>
<dbReference type="GO" id="GO:0003677">
    <property type="term" value="F:DNA binding"/>
    <property type="evidence" value="ECO:0007669"/>
    <property type="project" value="UniProtKB-KW"/>
</dbReference>
<evidence type="ECO:0000256" key="3">
    <source>
        <dbReference type="ARBA" id="ARBA00022679"/>
    </source>
</evidence>
<keyword evidence="4" id="KW-0548">Nucleotidyltransferase</keyword>
<evidence type="ECO:0000256" key="2">
    <source>
        <dbReference type="ARBA" id="ARBA00012417"/>
    </source>
</evidence>
<feature type="region of interest" description="Disordered" evidence="10">
    <location>
        <begin position="1"/>
        <end position="84"/>
    </location>
</feature>
<dbReference type="InterPro" id="IPR043502">
    <property type="entry name" value="DNA/RNA_pol_sf"/>
</dbReference>
<feature type="domain" description="RING-type" evidence="11">
    <location>
        <begin position="2537"/>
        <end position="2582"/>
    </location>
</feature>
<keyword evidence="14" id="KW-1185">Reference proteome</keyword>
<dbReference type="PROSITE" id="PS50089">
    <property type="entry name" value="ZF_RING_2"/>
    <property type="match status" value="1"/>
</dbReference>
<comment type="similarity">
    <text evidence="1">Belongs to the DNA polymerase type-B family.</text>
</comment>
<evidence type="ECO:0000313" key="13">
    <source>
        <dbReference type="EMBL" id="CAL4785241.1"/>
    </source>
</evidence>
<dbReference type="GO" id="GO:0000166">
    <property type="term" value="F:nucleotide binding"/>
    <property type="evidence" value="ECO:0007669"/>
    <property type="project" value="InterPro"/>
</dbReference>
<dbReference type="SUPFAM" id="SSF57850">
    <property type="entry name" value="RING/U-box"/>
    <property type="match status" value="1"/>
</dbReference>
<dbReference type="InterPro" id="IPR012337">
    <property type="entry name" value="RNaseH-like_sf"/>
</dbReference>
<dbReference type="Gene3D" id="3.30.40.10">
    <property type="entry name" value="Zinc/RING finger domain, C3HC4 (zinc finger)"/>
    <property type="match status" value="1"/>
</dbReference>
<keyword evidence="9" id="KW-0479">Metal-binding</keyword>